<dbReference type="HAMAP" id="MF_01020">
    <property type="entry name" value="HisE"/>
    <property type="match status" value="1"/>
</dbReference>
<dbReference type="AlphaFoldDB" id="A0AA43RJC9"/>
<proteinExistence type="inferred from homology"/>
<dbReference type="NCBIfam" id="TIGR03188">
    <property type="entry name" value="histidine_hisI"/>
    <property type="match status" value="1"/>
</dbReference>
<dbReference type="CDD" id="cd11534">
    <property type="entry name" value="NTP-PPase_HisIE_like"/>
    <property type="match status" value="1"/>
</dbReference>
<gene>
    <name evidence="12 13" type="primary">hisE</name>
    <name evidence="13" type="ORF">Q3982_04385</name>
</gene>
<evidence type="ECO:0000256" key="12">
    <source>
        <dbReference type="HAMAP-Rule" id="MF_01020"/>
    </source>
</evidence>
<sequence>MGVRTANVQDGNIGETLEGLAGVIHARRDASPDESYTARLLTDVEDELLKKLAEEASEVIMACKDNDHDHIRYEAADLIYHLLVTMERYGVTIDELAGELDARRK</sequence>
<evidence type="ECO:0000256" key="1">
    <source>
        <dbReference type="ARBA" id="ARBA00001460"/>
    </source>
</evidence>
<dbReference type="Gene3D" id="1.10.287.1080">
    <property type="entry name" value="MazG-like"/>
    <property type="match status" value="1"/>
</dbReference>
<protein>
    <recommendedName>
        <fullName evidence="5 12">Phosphoribosyl-ATP pyrophosphatase</fullName>
        <shortName evidence="12">PRA-PH</shortName>
        <ecNumber evidence="4 12">3.6.1.31</ecNumber>
    </recommendedName>
</protein>
<dbReference type="PANTHER" id="PTHR42945:SF9">
    <property type="entry name" value="HISTIDINE BIOSYNTHESIS BIFUNCTIONAL PROTEIN HISIE"/>
    <property type="match status" value="1"/>
</dbReference>
<name>A0AA43RJC9_9ACTN</name>
<evidence type="ECO:0000256" key="10">
    <source>
        <dbReference type="ARBA" id="ARBA00022840"/>
    </source>
</evidence>
<dbReference type="EMBL" id="JAUMVS010000062">
    <property type="protein sequence ID" value="MDO4841896.1"/>
    <property type="molecule type" value="Genomic_DNA"/>
</dbReference>
<evidence type="ECO:0000313" key="14">
    <source>
        <dbReference type="Proteomes" id="UP001168575"/>
    </source>
</evidence>
<evidence type="ECO:0000313" key="13">
    <source>
        <dbReference type="EMBL" id="MDO4841896.1"/>
    </source>
</evidence>
<keyword evidence="8 12" id="KW-0547">Nucleotide-binding</keyword>
<dbReference type="InterPro" id="IPR008179">
    <property type="entry name" value="HisE"/>
</dbReference>
<evidence type="ECO:0000256" key="3">
    <source>
        <dbReference type="ARBA" id="ARBA00005204"/>
    </source>
</evidence>
<keyword evidence="11 12" id="KW-0368">Histidine biosynthesis</keyword>
<evidence type="ECO:0000256" key="4">
    <source>
        <dbReference type="ARBA" id="ARBA00012414"/>
    </source>
</evidence>
<accession>A0AA43RJC9</accession>
<comment type="subcellular location">
    <subcellularLocation>
        <location evidence="2 12">Cytoplasm</location>
    </subcellularLocation>
</comment>
<keyword evidence="10 12" id="KW-0067">ATP-binding</keyword>
<evidence type="ECO:0000256" key="9">
    <source>
        <dbReference type="ARBA" id="ARBA00022801"/>
    </source>
</evidence>
<dbReference type="GO" id="GO:0005524">
    <property type="term" value="F:ATP binding"/>
    <property type="evidence" value="ECO:0007669"/>
    <property type="project" value="UniProtKB-KW"/>
</dbReference>
<evidence type="ECO:0000256" key="7">
    <source>
        <dbReference type="ARBA" id="ARBA00022605"/>
    </source>
</evidence>
<reference evidence="13" key="1">
    <citation type="submission" date="2023-07" db="EMBL/GenBank/DDBJ databases">
        <title>Between Cages and Wild: Unraveling the Impact of Captivity on Animal Microbiomes and Antimicrobial Resistance.</title>
        <authorList>
            <person name="Schmartz G.P."/>
            <person name="Rehner J."/>
            <person name="Schuff M.J."/>
            <person name="Becker S.L."/>
            <person name="Kravczyk M."/>
            <person name="Gurevich A."/>
            <person name="Francke R."/>
            <person name="Mueller R."/>
            <person name="Keller V."/>
            <person name="Keller A."/>
        </authorList>
    </citation>
    <scope>NUCLEOTIDE SEQUENCE</scope>
    <source>
        <strain evidence="13">S12M_St_49</strain>
    </source>
</reference>
<evidence type="ECO:0000256" key="8">
    <source>
        <dbReference type="ARBA" id="ARBA00022741"/>
    </source>
</evidence>
<comment type="catalytic activity">
    <reaction evidence="1 12">
        <text>1-(5-phospho-beta-D-ribosyl)-ATP + H2O = 1-(5-phospho-beta-D-ribosyl)-5'-AMP + diphosphate + H(+)</text>
        <dbReference type="Rhea" id="RHEA:22828"/>
        <dbReference type="ChEBI" id="CHEBI:15377"/>
        <dbReference type="ChEBI" id="CHEBI:15378"/>
        <dbReference type="ChEBI" id="CHEBI:33019"/>
        <dbReference type="ChEBI" id="CHEBI:59457"/>
        <dbReference type="ChEBI" id="CHEBI:73183"/>
        <dbReference type="EC" id="3.6.1.31"/>
    </reaction>
</comment>
<comment type="pathway">
    <text evidence="3 12">Amino-acid biosynthesis; L-histidine biosynthesis; L-histidine from 5-phospho-alpha-D-ribose 1-diphosphate: step 2/9.</text>
</comment>
<comment type="caution">
    <text evidence="13">The sequence shown here is derived from an EMBL/GenBank/DDBJ whole genome shotgun (WGS) entry which is preliminary data.</text>
</comment>
<dbReference type="EC" id="3.6.1.31" evidence="4 12"/>
<keyword evidence="7 12" id="KW-0028">Amino-acid biosynthesis</keyword>
<evidence type="ECO:0000256" key="5">
    <source>
        <dbReference type="ARBA" id="ARBA00013336"/>
    </source>
</evidence>
<dbReference type="PANTHER" id="PTHR42945">
    <property type="entry name" value="HISTIDINE BIOSYNTHESIS BIFUNCTIONAL PROTEIN"/>
    <property type="match status" value="1"/>
</dbReference>
<keyword evidence="9 12" id="KW-0378">Hydrolase</keyword>
<evidence type="ECO:0000256" key="11">
    <source>
        <dbReference type="ARBA" id="ARBA00023102"/>
    </source>
</evidence>
<keyword evidence="6 12" id="KW-0963">Cytoplasm</keyword>
<dbReference type="GO" id="GO:0004636">
    <property type="term" value="F:phosphoribosyl-ATP diphosphatase activity"/>
    <property type="evidence" value="ECO:0007669"/>
    <property type="project" value="UniProtKB-UniRule"/>
</dbReference>
<dbReference type="SUPFAM" id="SSF101386">
    <property type="entry name" value="all-alpha NTP pyrophosphatases"/>
    <property type="match status" value="1"/>
</dbReference>
<dbReference type="Proteomes" id="UP001168575">
    <property type="component" value="Unassembled WGS sequence"/>
</dbReference>
<comment type="similarity">
    <text evidence="12">Belongs to the PRA-PH family.</text>
</comment>
<dbReference type="GO" id="GO:0005737">
    <property type="term" value="C:cytoplasm"/>
    <property type="evidence" value="ECO:0007669"/>
    <property type="project" value="UniProtKB-SubCell"/>
</dbReference>
<dbReference type="Pfam" id="PF01503">
    <property type="entry name" value="PRA-PH"/>
    <property type="match status" value="1"/>
</dbReference>
<evidence type="ECO:0000256" key="6">
    <source>
        <dbReference type="ARBA" id="ARBA00022490"/>
    </source>
</evidence>
<keyword evidence="14" id="KW-1185">Reference proteome</keyword>
<evidence type="ECO:0000256" key="2">
    <source>
        <dbReference type="ARBA" id="ARBA00004496"/>
    </source>
</evidence>
<organism evidence="13 14">
    <name type="scientific">Phoenicibacter congonensis</name>
    <dbReference type="NCBI Taxonomy" id="1944646"/>
    <lineage>
        <taxon>Bacteria</taxon>
        <taxon>Bacillati</taxon>
        <taxon>Actinomycetota</taxon>
        <taxon>Coriobacteriia</taxon>
        <taxon>Eggerthellales</taxon>
        <taxon>Eggerthellaceae</taxon>
        <taxon>Phoenicibacter</taxon>
    </lineage>
</organism>
<dbReference type="GO" id="GO:0000105">
    <property type="term" value="P:L-histidine biosynthetic process"/>
    <property type="evidence" value="ECO:0007669"/>
    <property type="project" value="UniProtKB-UniRule"/>
</dbReference>
<dbReference type="InterPro" id="IPR021130">
    <property type="entry name" value="PRib-ATP_PPHydrolase-like"/>
</dbReference>